<protein>
    <submittedName>
        <fullName evidence="2">Uncharacterized protein</fullName>
    </submittedName>
</protein>
<gene>
    <name evidence="2" type="ORF">CYMTET_18249</name>
</gene>
<proteinExistence type="predicted"/>
<feature type="transmembrane region" description="Helical" evidence="1">
    <location>
        <begin position="76"/>
        <end position="99"/>
    </location>
</feature>
<keyword evidence="1" id="KW-0472">Membrane</keyword>
<dbReference type="EMBL" id="LGRX02008435">
    <property type="protein sequence ID" value="KAK3273517.1"/>
    <property type="molecule type" value="Genomic_DNA"/>
</dbReference>
<keyword evidence="3" id="KW-1185">Reference proteome</keyword>
<comment type="caution">
    <text evidence="2">The sequence shown here is derived from an EMBL/GenBank/DDBJ whole genome shotgun (WGS) entry which is preliminary data.</text>
</comment>
<dbReference type="AlphaFoldDB" id="A0AAE0G8G9"/>
<organism evidence="2 3">
    <name type="scientific">Cymbomonas tetramitiformis</name>
    <dbReference type="NCBI Taxonomy" id="36881"/>
    <lineage>
        <taxon>Eukaryota</taxon>
        <taxon>Viridiplantae</taxon>
        <taxon>Chlorophyta</taxon>
        <taxon>Pyramimonadophyceae</taxon>
        <taxon>Pyramimonadales</taxon>
        <taxon>Pyramimonadaceae</taxon>
        <taxon>Cymbomonas</taxon>
    </lineage>
</organism>
<reference evidence="2 3" key="1">
    <citation type="journal article" date="2015" name="Genome Biol. Evol.">
        <title>Comparative Genomics of a Bacterivorous Green Alga Reveals Evolutionary Causalities and Consequences of Phago-Mixotrophic Mode of Nutrition.</title>
        <authorList>
            <person name="Burns J.A."/>
            <person name="Paasch A."/>
            <person name="Narechania A."/>
            <person name="Kim E."/>
        </authorList>
    </citation>
    <scope>NUCLEOTIDE SEQUENCE [LARGE SCALE GENOMIC DNA]</scope>
    <source>
        <strain evidence="2 3">PLY_AMNH</strain>
    </source>
</reference>
<evidence type="ECO:0000313" key="2">
    <source>
        <dbReference type="EMBL" id="KAK3273517.1"/>
    </source>
</evidence>
<keyword evidence="1" id="KW-0812">Transmembrane</keyword>
<sequence>MAHLNTTIVVETPPATPKRTRVRSDSNPLAAFIPITKMNNEFLERSSSIRTKKYCASLQHILKGTHTGSVTFQRGFMMLLTVLLLVAIGVTWATTTIFWQDSMQRYKDLSAEQTESWKRLREESRNITLNNALSLIQFYELLTVEMLTDLLASTSNRDYGSNSDTADLQNTQNQALTLETSETVNVTRVKEDFLRLYHSVNCTANAELSAAIGCNSYASNEEIYNLCWEEFFSVNYQLCRLPMTKIEESYTSTSFHLATMEALLAIGYTDAQAVTDAQIAFIEEENEEANDKNDEELQSSVISTAIIAFVTFASVLGISYFLGHYIDEPLQLLIEDMHNVGDMQMESTNITARLLQTRIQEMQNIGISYAYLKAGIQCFARFVPRLQFMGMVPPFSLQFQ</sequence>
<dbReference type="Proteomes" id="UP001190700">
    <property type="component" value="Unassembled WGS sequence"/>
</dbReference>
<feature type="transmembrane region" description="Helical" evidence="1">
    <location>
        <begin position="301"/>
        <end position="322"/>
    </location>
</feature>
<evidence type="ECO:0000313" key="3">
    <source>
        <dbReference type="Proteomes" id="UP001190700"/>
    </source>
</evidence>
<evidence type="ECO:0000256" key="1">
    <source>
        <dbReference type="SAM" id="Phobius"/>
    </source>
</evidence>
<name>A0AAE0G8G9_9CHLO</name>
<accession>A0AAE0G8G9</accession>
<keyword evidence="1" id="KW-1133">Transmembrane helix</keyword>